<dbReference type="AlphaFoldDB" id="A0A077FJJ0"/>
<protein>
    <recommendedName>
        <fullName evidence="3">Class I SAM-dependent methyltransferase</fullName>
    </recommendedName>
</protein>
<proteinExistence type="predicted"/>
<accession>A0A077FJJ0</accession>
<dbReference type="EMBL" id="CP009048">
    <property type="protein sequence ID" value="AIL64254.1"/>
    <property type="molecule type" value="Genomic_DNA"/>
</dbReference>
<evidence type="ECO:0000313" key="2">
    <source>
        <dbReference type="Proteomes" id="UP000028931"/>
    </source>
</evidence>
<sequence length="259" mass="29488">MKVCITHREIFYHVLNAVFQACDKQPVIAELGVLRGENALKLYNALTPEKMVLIDSWSPVANDQYSPFDPLPAWVEPIDTYAYYYGGSMYDPATWDRLYHECLSRFVDKDNVTTIRADTISAIEQIKPKTGIDKFDLVYIDANHQYEYILRDLMYYQDLVADDGFILLNDCCHSLNGTKQNLGVLEALSSFLKRSDFIPLAMTNTDWSDVILVRKNSVMVQLVDMALTNSDIPFVEIPYQLISAAKVISGQQRANISFS</sequence>
<evidence type="ECO:0008006" key="3">
    <source>
        <dbReference type="Google" id="ProtNLM"/>
    </source>
</evidence>
<dbReference type="Proteomes" id="UP000028931">
    <property type="component" value="Chromosome"/>
</dbReference>
<gene>
    <name evidence="1" type="ORF">PSAKL28_51140</name>
</gene>
<dbReference type="OrthoDB" id="292252at2"/>
<reference evidence="1 2" key="1">
    <citation type="submission" date="2014-07" db="EMBL/GenBank/DDBJ databases">
        <authorList>
            <person name="Lee K."/>
            <person name="Lim J.Y."/>
            <person name="Hwang I."/>
        </authorList>
    </citation>
    <scope>NUCLEOTIDE SEQUENCE [LARGE SCALE GENOMIC DNA]</scope>
    <source>
        <strain evidence="1 2">KL28</strain>
    </source>
</reference>
<dbReference type="RefSeq" id="WP_038615826.1">
    <property type="nucleotide sequence ID" value="NZ_CP009048.1"/>
</dbReference>
<dbReference type="SUPFAM" id="SSF53335">
    <property type="entry name" value="S-adenosyl-L-methionine-dependent methyltransferases"/>
    <property type="match status" value="1"/>
</dbReference>
<dbReference type="HOGENOM" id="CLU_1073102_0_0_6"/>
<dbReference type="KEGG" id="palk:PSAKL28_51140"/>
<name>A0A077FJJ0_9PSED</name>
<dbReference type="PROSITE" id="PS51257">
    <property type="entry name" value="PROKAR_LIPOPROTEIN"/>
    <property type="match status" value="1"/>
</dbReference>
<dbReference type="Gene3D" id="3.40.50.150">
    <property type="entry name" value="Vaccinia Virus protein VP39"/>
    <property type="match status" value="1"/>
</dbReference>
<dbReference type="InterPro" id="IPR029063">
    <property type="entry name" value="SAM-dependent_MTases_sf"/>
</dbReference>
<evidence type="ECO:0000313" key="1">
    <source>
        <dbReference type="EMBL" id="AIL64254.1"/>
    </source>
</evidence>
<organism evidence="1 2">
    <name type="scientific">Pseudomonas alkylphenolica</name>
    <dbReference type="NCBI Taxonomy" id="237609"/>
    <lineage>
        <taxon>Bacteria</taxon>
        <taxon>Pseudomonadati</taxon>
        <taxon>Pseudomonadota</taxon>
        <taxon>Gammaproteobacteria</taxon>
        <taxon>Pseudomonadales</taxon>
        <taxon>Pseudomonadaceae</taxon>
        <taxon>Pseudomonas</taxon>
    </lineage>
</organism>
<dbReference type="Pfam" id="PF13578">
    <property type="entry name" value="Methyltransf_24"/>
    <property type="match status" value="1"/>
</dbReference>